<dbReference type="RefSeq" id="WP_014354524.1">
    <property type="nucleotide sequence ID" value="NC_016894.1"/>
</dbReference>
<dbReference type="STRING" id="931626.Awo_c01100"/>
<evidence type="ECO:0000313" key="2">
    <source>
        <dbReference type="EMBL" id="AFA46920.1"/>
    </source>
</evidence>
<keyword evidence="1" id="KW-0812">Transmembrane</keyword>
<dbReference type="Pfam" id="PF12679">
    <property type="entry name" value="ABC2_membrane_2"/>
    <property type="match status" value="1"/>
</dbReference>
<feature type="transmembrane region" description="Helical" evidence="1">
    <location>
        <begin position="190"/>
        <end position="209"/>
    </location>
</feature>
<dbReference type="PANTHER" id="PTHR43471">
    <property type="entry name" value="ABC TRANSPORTER PERMEASE"/>
    <property type="match status" value="1"/>
</dbReference>
<feature type="transmembrane region" description="Helical" evidence="1">
    <location>
        <begin position="235"/>
        <end position="258"/>
    </location>
</feature>
<dbReference type="eggNOG" id="COG1277">
    <property type="taxonomic scope" value="Bacteria"/>
</dbReference>
<keyword evidence="1" id="KW-0472">Membrane</keyword>
<organism evidence="2 3">
    <name type="scientific">Acetobacterium woodii (strain ATCC 29683 / DSM 1030 / JCM 2381 / KCTC 1655 / WB1)</name>
    <dbReference type="NCBI Taxonomy" id="931626"/>
    <lineage>
        <taxon>Bacteria</taxon>
        <taxon>Bacillati</taxon>
        <taxon>Bacillota</taxon>
        <taxon>Clostridia</taxon>
        <taxon>Eubacteriales</taxon>
        <taxon>Eubacteriaceae</taxon>
        <taxon>Acetobacterium</taxon>
    </lineage>
</organism>
<sequence>MNILLKELKATIKSLIIWCLAQVFIIYAGMMKYQGFSDSKVDVTALFSSFPKEMLVVFGIGTVDISKVAGFYSVFFLYFMLLAAIHATMLGAVIVSKEERDHCADFIYTKPIRRFQVILPKLFAGVINILIFNMITLVASLFFIAQHNNGNSLFSKVSLTMLALFILQLFFLTLGTFLGSLLKNTKRATSLSATFIMVFFLISIAVDLYNKLDFLKYLTPFKSFNAANLMLDGQIAAPSAAILLLLSLIFTALTFIAFNQRDLAT</sequence>
<dbReference type="Proteomes" id="UP000007177">
    <property type="component" value="Chromosome"/>
</dbReference>
<keyword evidence="1" id="KW-1133">Transmembrane helix</keyword>
<feature type="transmembrane region" description="Helical" evidence="1">
    <location>
        <begin position="12"/>
        <end position="30"/>
    </location>
</feature>
<dbReference type="AlphaFoldDB" id="H6LF14"/>
<dbReference type="PANTHER" id="PTHR43471:SF12">
    <property type="entry name" value="HYPOTHETICAL MEMBRANE PROTEIN, CONSERVED"/>
    <property type="match status" value="1"/>
</dbReference>
<evidence type="ECO:0000256" key="1">
    <source>
        <dbReference type="SAM" id="Phobius"/>
    </source>
</evidence>
<reference evidence="3" key="1">
    <citation type="submission" date="2011-07" db="EMBL/GenBank/DDBJ databases">
        <title>Complete genome sequence of Acetobacterium woodii.</title>
        <authorList>
            <person name="Poehlein A."/>
            <person name="Schmidt S."/>
            <person name="Kaster A.-K."/>
            <person name="Goenrich M."/>
            <person name="Vollmers J."/>
            <person name="Thuermer A."/>
            <person name="Gottschalk G."/>
            <person name="Thauer R.K."/>
            <person name="Daniel R."/>
            <person name="Mueller V."/>
        </authorList>
    </citation>
    <scope>NUCLEOTIDE SEQUENCE [LARGE SCALE GENOMIC DNA]</scope>
    <source>
        <strain evidence="3">ATCC 29683 / DSM 1030 / JCM 2381 / KCTC 1655 / WB1</strain>
    </source>
</reference>
<accession>H6LF14</accession>
<protein>
    <submittedName>
        <fullName evidence="2">Transport protein</fullName>
    </submittedName>
</protein>
<dbReference type="OrthoDB" id="9800309at2"/>
<dbReference type="GO" id="GO:0005886">
    <property type="term" value="C:plasma membrane"/>
    <property type="evidence" value="ECO:0007669"/>
    <property type="project" value="UniProtKB-SubCell"/>
</dbReference>
<gene>
    <name evidence="2" type="ordered locus">Awo_c01100</name>
</gene>
<dbReference type="EMBL" id="CP002987">
    <property type="protein sequence ID" value="AFA46920.1"/>
    <property type="molecule type" value="Genomic_DNA"/>
</dbReference>
<name>H6LF14_ACEWD</name>
<feature type="transmembrane region" description="Helical" evidence="1">
    <location>
        <begin position="117"/>
        <end position="145"/>
    </location>
</feature>
<proteinExistence type="predicted"/>
<feature type="transmembrane region" description="Helical" evidence="1">
    <location>
        <begin position="157"/>
        <end position="178"/>
    </location>
</feature>
<dbReference type="KEGG" id="awo:Awo_c01100"/>
<dbReference type="GO" id="GO:0140359">
    <property type="term" value="F:ABC-type transporter activity"/>
    <property type="evidence" value="ECO:0007669"/>
    <property type="project" value="InterPro"/>
</dbReference>
<evidence type="ECO:0000313" key="3">
    <source>
        <dbReference type="Proteomes" id="UP000007177"/>
    </source>
</evidence>
<feature type="transmembrane region" description="Helical" evidence="1">
    <location>
        <begin position="75"/>
        <end position="96"/>
    </location>
</feature>
<reference evidence="2 3" key="2">
    <citation type="journal article" date="2012" name="PLoS ONE">
        <title>An ancient pathway combining carbon dioxide fixation with the generation and utilization of a sodium ion gradient for ATP synthesis.</title>
        <authorList>
            <person name="Poehlein A."/>
            <person name="Schmidt S."/>
            <person name="Kaster A.K."/>
            <person name="Goenrich M."/>
            <person name="Vollmers J."/>
            <person name="Thurmer A."/>
            <person name="Bertsch J."/>
            <person name="Schuchmann K."/>
            <person name="Voigt B."/>
            <person name="Hecker M."/>
            <person name="Daniel R."/>
            <person name="Thauer R.K."/>
            <person name="Gottschalk G."/>
            <person name="Muller V."/>
        </authorList>
    </citation>
    <scope>NUCLEOTIDE SEQUENCE [LARGE SCALE GENOMIC DNA]</scope>
    <source>
        <strain evidence="3">ATCC 29683 / DSM 1030 / JCM 2381 / KCTC 1655 / WB1</strain>
    </source>
</reference>
<dbReference type="HOGENOM" id="CLU_064090_0_0_9"/>
<keyword evidence="3" id="KW-1185">Reference proteome</keyword>